<dbReference type="AlphaFoldDB" id="A0A8H7NHS7"/>
<dbReference type="InterPro" id="IPR008030">
    <property type="entry name" value="NmrA-like"/>
</dbReference>
<feature type="transmembrane region" description="Helical" evidence="4">
    <location>
        <begin position="1035"/>
        <end position="1059"/>
    </location>
</feature>
<evidence type="ECO:0000259" key="5">
    <source>
        <dbReference type="Pfam" id="PF05368"/>
    </source>
</evidence>
<gene>
    <name evidence="6" type="ORF">IM811_007189</name>
</gene>
<evidence type="ECO:0000256" key="3">
    <source>
        <dbReference type="SAM" id="MobiDB-lite"/>
    </source>
</evidence>
<reference evidence="6" key="1">
    <citation type="submission" date="2020-10" db="EMBL/GenBank/DDBJ databases">
        <title>High-Quality Genome Resource of Clonostachys rosea strain S41 by Oxford Nanopore Long-Read Sequencing.</title>
        <authorList>
            <person name="Wang H."/>
        </authorList>
    </citation>
    <scope>NUCLEOTIDE SEQUENCE</scope>
    <source>
        <strain evidence="6">S41</strain>
    </source>
</reference>
<dbReference type="SUPFAM" id="SSF51735">
    <property type="entry name" value="NAD(P)-binding Rossmann-fold domains"/>
    <property type="match status" value="1"/>
</dbReference>
<dbReference type="InterPro" id="IPR051609">
    <property type="entry name" value="NmrA/Isoflavone_reductase-like"/>
</dbReference>
<feature type="transmembrane region" description="Helical" evidence="4">
    <location>
        <begin position="1080"/>
        <end position="1103"/>
    </location>
</feature>
<feature type="compositionally biased region" description="Pro residues" evidence="3">
    <location>
        <begin position="840"/>
        <end position="849"/>
    </location>
</feature>
<dbReference type="Pfam" id="PF05368">
    <property type="entry name" value="NmrA"/>
    <property type="match status" value="1"/>
</dbReference>
<dbReference type="InterPro" id="IPR029058">
    <property type="entry name" value="AB_hydrolase_fold"/>
</dbReference>
<feature type="compositionally biased region" description="Low complexity" evidence="3">
    <location>
        <begin position="851"/>
        <end position="867"/>
    </location>
</feature>
<name>A0A8H7NHS7_BIOOC</name>
<evidence type="ECO:0000256" key="2">
    <source>
        <dbReference type="ARBA" id="ARBA00023002"/>
    </source>
</evidence>
<protein>
    <recommendedName>
        <fullName evidence="5">NmrA-like domain-containing protein</fullName>
    </recommendedName>
</protein>
<organism evidence="6 7">
    <name type="scientific">Bionectria ochroleuca</name>
    <name type="common">Gliocladium roseum</name>
    <dbReference type="NCBI Taxonomy" id="29856"/>
    <lineage>
        <taxon>Eukaryota</taxon>
        <taxon>Fungi</taxon>
        <taxon>Dikarya</taxon>
        <taxon>Ascomycota</taxon>
        <taxon>Pezizomycotina</taxon>
        <taxon>Sordariomycetes</taxon>
        <taxon>Hypocreomycetidae</taxon>
        <taxon>Hypocreales</taxon>
        <taxon>Bionectriaceae</taxon>
        <taxon>Clonostachys</taxon>
    </lineage>
</organism>
<dbReference type="SUPFAM" id="SSF53474">
    <property type="entry name" value="alpha/beta-Hydrolases"/>
    <property type="match status" value="1"/>
</dbReference>
<keyword evidence="2" id="KW-0560">Oxidoreductase</keyword>
<feature type="region of interest" description="Disordered" evidence="3">
    <location>
        <begin position="1217"/>
        <end position="1244"/>
    </location>
</feature>
<feature type="region of interest" description="Disordered" evidence="3">
    <location>
        <begin position="827"/>
        <end position="878"/>
    </location>
</feature>
<keyword evidence="4" id="KW-0812">Transmembrane</keyword>
<keyword evidence="4" id="KW-1133">Transmembrane helix</keyword>
<dbReference type="GO" id="GO:0016491">
    <property type="term" value="F:oxidoreductase activity"/>
    <property type="evidence" value="ECO:0007669"/>
    <property type="project" value="UniProtKB-KW"/>
</dbReference>
<accession>A0A8H7NHS7</accession>
<proteinExistence type="predicted"/>
<dbReference type="Gene3D" id="3.40.50.720">
    <property type="entry name" value="NAD(P)-binding Rossmann-like Domain"/>
    <property type="match status" value="1"/>
</dbReference>
<dbReference type="Proteomes" id="UP000616885">
    <property type="component" value="Unassembled WGS sequence"/>
</dbReference>
<dbReference type="EMBL" id="JADCTT010000002">
    <property type="protein sequence ID" value="KAF9756245.1"/>
    <property type="molecule type" value="Genomic_DNA"/>
</dbReference>
<feature type="transmembrane region" description="Helical" evidence="4">
    <location>
        <begin position="1141"/>
        <end position="1160"/>
    </location>
</feature>
<feature type="transmembrane region" description="Helical" evidence="4">
    <location>
        <begin position="1115"/>
        <end position="1134"/>
    </location>
</feature>
<feature type="transmembrane region" description="Helical" evidence="4">
    <location>
        <begin position="981"/>
        <end position="1000"/>
    </location>
</feature>
<feature type="transmembrane region" description="Helical" evidence="4">
    <location>
        <begin position="1180"/>
        <end position="1202"/>
    </location>
</feature>
<sequence length="1244" mass="137833">MSTPTYAKDQPAGFTNRIERVAIVGAGGKIGKPITDALVAAGKHTVTVLTREDSQNELPSGVNIARVNYENEESVIAALRGQQFLIIVMAATAPPGSQEKIIAAAAKAGVPWVMPSAYGSDIYNESLGKETMLGPGIKSSIKAVEDGGISSWIALTCGTWYEFSLAMGPWWFGIDFANKKVEQCDDGNTLINTSTWEQCGRAIASLLGLKELPDNEEDTSPSISRWRNRALTISSFQISQRDILDSVNRVKGLTDADWKIQREPSKVRYQRGLDLLKSGHRLGFALALYARIFYPDGGANHEATTALDNEILGLPKEDLDEATRRAIVHQTGRGVNELVGNLMSGTGPKPLSFGFSGIGFLHKHGGRLSTIIGEGRHIVSFGTRGLNSSWPQVKCFRGDKDRKKNLDLWYKYIKRKEDVHVIWEKARKFGKACLGQATLNFWRLSYGGVLGHTYAVLFPDRVGRVILDGSTPGTGSDLCHSIRTRCPFEPLLDDPQALQGEAFSFVDKINTLKTPTKVRLSDTHNGLIGRLDVWTKGIIPALGSPLKWHDLANRLARLMRGDPEEAYLAYGTYHEPPSDDLEMNDCYDLLVLNDVTNGDLIREDRNAYSRPSEFFPNYLVEFERLSQVLHWRNVFANTVIREDRIIVEKPGNSIMYISAGEPYVGGHHVWTALFGLDNNEWLVIADHGGHTSISMPSKCVALAIREFLDGRPLTSRIDPEWETHACRVDGPEFVHLDELEANAREIVGDNEEDIRLYLAQVALARDTNWRIFNGFSEDLFSSVSLHLRSRLSPSPTHSPEPASCPMPAEDVESRRLLAGSDITSQHDPYAGSQFYAQPPIDYPPTPGFPGAPGHPSGPAPGYAPGQGHDMYGPTAESGNHLAPVATLPAYTPVMNPAAGPQKPGDGAATSANRFRLRLTNALRIKMNWRDILSRKWAVAFICIVALQAVICLTFETYIYLKIKSNLKSDIRNDFQKQINNTIQIIGVCFANLALVVYTAVQVDQTRTSLKDMEDDKDRELADGVDDEVVFASIRALLFTTPVLLTVGTMGIALCTWQLYKVFAWDTLKVVGADYKMKKRYMYHQIYIALLKIDFFFWMAFIIQLVSSTPSNDVEFALSIAAIPVTIGIIVLAAFSAKRENIWGMVITIILYFGGLSYFAYKTYRIGSDAETWYLYMKKPLITFAVLTIVMILVTIVIAIIVITGFGKGLKNYFETPTSDEEGDGKDAFNMTGTGNNRHSRITID</sequence>
<dbReference type="PANTHER" id="PTHR47706:SF7">
    <property type="entry name" value="CIPA-LIKE, PUTATIVE (AFU_ORTHOLOGUE AFUA_1G01630)-RELATED"/>
    <property type="match status" value="1"/>
</dbReference>
<evidence type="ECO:0000256" key="4">
    <source>
        <dbReference type="SAM" id="Phobius"/>
    </source>
</evidence>
<keyword evidence="4" id="KW-0472">Membrane</keyword>
<keyword evidence="1" id="KW-0521">NADP</keyword>
<dbReference type="Gene3D" id="3.40.50.1820">
    <property type="entry name" value="alpha/beta hydrolase"/>
    <property type="match status" value="1"/>
</dbReference>
<evidence type="ECO:0000313" key="7">
    <source>
        <dbReference type="Proteomes" id="UP000616885"/>
    </source>
</evidence>
<dbReference type="PANTHER" id="PTHR47706">
    <property type="entry name" value="NMRA-LIKE FAMILY PROTEIN"/>
    <property type="match status" value="1"/>
</dbReference>
<comment type="caution">
    <text evidence="6">The sequence shown here is derived from an EMBL/GenBank/DDBJ whole genome shotgun (WGS) entry which is preliminary data.</text>
</comment>
<evidence type="ECO:0000313" key="6">
    <source>
        <dbReference type="EMBL" id="KAF9756245.1"/>
    </source>
</evidence>
<dbReference type="InterPro" id="IPR036291">
    <property type="entry name" value="NAD(P)-bd_dom_sf"/>
</dbReference>
<feature type="domain" description="NmrA-like" evidence="5">
    <location>
        <begin position="20"/>
        <end position="121"/>
    </location>
</feature>
<feature type="region of interest" description="Disordered" evidence="3">
    <location>
        <begin position="789"/>
        <end position="808"/>
    </location>
</feature>
<evidence type="ECO:0000256" key="1">
    <source>
        <dbReference type="ARBA" id="ARBA00022857"/>
    </source>
</evidence>
<feature type="transmembrane region" description="Helical" evidence="4">
    <location>
        <begin position="936"/>
        <end position="960"/>
    </location>
</feature>